<dbReference type="AlphaFoldDB" id="A0A3P7MMH0"/>
<dbReference type="EMBL" id="UYRU01080210">
    <property type="protein sequence ID" value="VDN30845.1"/>
    <property type="molecule type" value="Genomic_DNA"/>
</dbReference>
<dbReference type="Proteomes" id="UP000281553">
    <property type="component" value="Unassembled WGS sequence"/>
</dbReference>
<sequence>MIKGKWWNYAGDIDSEVGIICLYLCYFVSTVCLHGGGGGGVITRAKDSAVLAHPVTKPPQRQGGDSKKNKQQKKQNTPVVANGNAKQVPQSTENTVLNDLEDTELVIFNKVSHIHHSF</sequence>
<evidence type="ECO:0000256" key="1">
    <source>
        <dbReference type="SAM" id="MobiDB-lite"/>
    </source>
</evidence>
<keyword evidence="3" id="KW-1185">Reference proteome</keyword>
<evidence type="ECO:0000313" key="3">
    <source>
        <dbReference type="Proteomes" id="UP000281553"/>
    </source>
</evidence>
<organism evidence="2 3">
    <name type="scientific">Dibothriocephalus latus</name>
    <name type="common">Fish tapeworm</name>
    <name type="synonym">Diphyllobothrium latum</name>
    <dbReference type="NCBI Taxonomy" id="60516"/>
    <lineage>
        <taxon>Eukaryota</taxon>
        <taxon>Metazoa</taxon>
        <taxon>Spiralia</taxon>
        <taxon>Lophotrochozoa</taxon>
        <taxon>Platyhelminthes</taxon>
        <taxon>Cestoda</taxon>
        <taxon>Eucestoda</taxon>
        <taxon>Diphyllobothriidea</taxon>
        <taxon>Diphyllobothriidae</taxon>
        <taxon>Dibothriocephalus</taxon>
    </lineage>
</organism>
<protein>
    <submittedName>
        <fullName evidence="2">Uncharacterized protein</fullName>
    </submittedName>
</protein>
<evidence type="ECO:0000313" key="2">
    <source>
        <dbReference type="EMBL" id="VDN30845.1"/>
    </source>
</evidence>
<gene>
    <name evidence="2" type="ORF">DILT_LOCUS15625</name>
</gene>
<accession>A0A3P7MMH0</accession>
<name>A0A3P7MMH0_DIBLA</name>
<feature type="compositionally biased region" description="Polar residues" evidence="1">
    <location>
        <begin position="84"/>
        <end position="93"/>
    </location>
</feature>
<feature type="region of interest" description="Disordered" evidence="1">
    <location>
        <begin position="53"/>
        <end position="93"/>
    </location>
</feature>
<reference evidence="2 3" key="1">
    <citation type="submission" date="2018-11" db="EMBL/GenBank/DDBJ databases">
        <authorList>
            <consortium name="Pathogen Informatics"/>
        </authorList>
    </citation>
    <scope>NUCLEOTIDE SEQUENCE [LARGE SCALE GENOMIC DNA]</scope>
</reference>
<proteinExistence type="predicted"/>